<reference evidence="2" key="1">
    <citation type="submission" date="2020-09" db="EMBL/GenBank/DDBJ databases">
        <authorList>
            <person name="Palma L."/>
            <person name="Caballero P."/>
            <person name="Berry C."/>
            <person name="Del Valle E."/>
        </authorList>
    </citation>
    <scope>NUCLEOTIDE SEQUENCE</scope>
    <source>
        <strain evidence="2">M</strain>
    </source>
</reference>
<reference evidence="2" key="2">
    <citation type="journal article" date="2024" name="Toxins">
        <title>Genome Sequence Analysis of Native Xenorhabdus Strains Isolated from Entomopathogenic Nematodes in Argentina.</title>
        <authorList>
            <person name="Palma L."/>
            <person name="Frizzo L."/>
            <person name="Kaiser S."/>
            <person name="Berry C."/>
            <person name="Caballero P."/>
            <person name="Bode H.B."/>
            <person name="Del Valle E.E."/>
        </authorList>
    </citation>
    <scope>NUCLEOTIDE SEQUENCE</scope>
    <source>
        <strain evidence="2">M</strain>
    </source>
</reference>
<evidence type="ECO:0000313" key="2">
    <source>
        <dbReference type="EMBL" id="MBD2801527.1"/>
    </source>
</evidence>
<keyword evidence="1" id="KW-0732">Signal</keyword>
<proteinExistence type="predicted"/>
<feature type="chain" id="PRO_5043419538" evidence="1">
    <location>
        <begin position="22"/>
        <end position="158"/>
    </location>
</feature>
<accession>A0AAW3YXQ8</accession>
<dbReference type="Proteomes" id="UP001193920">
    <property type="component" value="Unassembled WGS sequence"/>
</dbReference>
<sequence length="158" mass="18388">MYKSTVVIIFTLFLNCMNAFASEVSLEEKFKDVKWKGPYISDSIMDSDDDRKKVEELFSGKDISFSNGYVYIKDTCKYEYVAKKITPILYWMSEKTVEFYRLFLSEYAINIDKDLYEVSTLNPENSCGYPFSDFIIIDNVIMFVKDSGTKVVTEYAPD</sequence>
<dbReference type="RefSeq" id="WP_323869240.1">
    <property type="nucleotide sequence ID" value="NZ_JACXBF010000337.1"/>
</dbReference>
<dbReference type="EMBL" id="JACXBF010000337">
    <property type="protein sequence ID" value="MBD2801527.1"/>
    <property type="molecule type" value="Genomic_DNA"/>
</dbReference>
<protein>
    <submittedName>
        <fullName evidence="2">Uncharacterized protein</fullName>
    </submittedName>
</protein>
<dbReference type="AlphaFoldDB" id="A0AAW3YXQ8"/>
<feature type="signal peptide" evidence="1">
    <location>
        <begin position="1"/>
        <end position="21"/>
    </location>
</feature>
<gene>
    <name evidence="2" type="ORF">ID854_13950</name>
</gene>
<evidence type="ECO:0000256" key="1">
    <source>
        <dbReference type="SAM" id="SignalP"/>
    </source>
</evidence>
<organism evidence="2">
    <name type="scientific">Xenorhabdus szentirmaii</name>
    <dbReference type="NCBI Taxonomy" id="290112"/>
    <lineage>
        <taxon>Bacteria</taxon>
        <taxon>Pseudomonadati</taxon>
        <taxon>Pseudomonadota</taxon>
        <taxon>Gammaproteobacteria</taxon>
        <taxon>Enterobacterales</taxon>
        <taxon>Morganellaceae</taxon>
        <taxon>Xenorhabdus</taxon>
    </lineage>
</organism>
<name>A0AAW3YXQ8_9GAMM</name>
<comment type="caution">
    <text evidence="2">The sequence shown here is derived from an EMBL/GenBank/DDBJ whole genome shotgun (WGS) entry which is preliminary data.</text>
</comment>